<evidence type="ECO:0000313" key="2">
    <source>
        <dbReference type="Proteomes" id="UP000054018"/>
    </source>
</evidence>
<evidence type="ECO:0000313" key="1">
    <source>
        <dbReference type="EMBL" id="KIK18213.1"/>
    </source>
</evidence>
<organism evidence="1 2">
    <name type="scientific">Pisolithus microcarpus 441</name>
    <dbReference type="NCBI Taxonomy" id="765257"/>
    <lineage>
        <taxon>Eukaryota</taxon>
        <taxon>Fungi</taxon>
        <taxon>Dikarya</taxon>
        <taxon>Basidiomycota</taxon>
        <taxon>Agaricomycotina</taxon>
        <taxon>Agaricomycetes</taxon>
        <taxon>Agaricomycetidae</taxon>
        <taxon>Boletales</taxon>
        <taxon>Sclerodermatineae</taxon>
        <taxon>Pisolithaceae</taxon>
        <taxon>Pisolithus</taxon>
    </lineage>
</organism>
<dbReference type="AlphaFoldDB" id="A0A0C9ZE32"/>
<gene>
    <name evidence="1" type="ORF">PISMIDRAFT_109874</name>
</gene>
<accession>A0A0C9ZE32</accession>
<proteinExistence type="predicted"/>
<keyword evidence="2" id="KW-1185">Reference proteome</keyword>
<dbReference type="Proteomes" id="UP000054018">
    <property type="component" value="Unassembled WGS sequence"/>
</dbReference>
<reference evidence="2" key="2">
    <citation type="submission" date="2015-01" db="EMBL/GenBank/DDBJ databases">
        <title>Evolutionary Origins and Diversification of the Mycorrhizal Mutualists.</title>
        <authorList>
            <consortium name="DOE Joint Genome Institute"/>
            <consortium name="Mycorrhizal Genomics Consortium"/>
            <person name="Kohler A."/>
            <person name="Kuo A."/>
            <person name="Nagy L.G."/>
            <person name="Floudas D."/>
            <person name="Copeland A."/>
            <person name="Barry K.W."/>
            <person name="Cichocki N."/>
            <person name="Veneault-Fourrey C."/>
            <person name="LaButti K."/>
            <person name="Lindquist E.A."/>
            <person name="Lipzen A."/>
            <person name="Lundell T."/>
            <person name="Morin E."/>
            <person name="Murat C."/>
            <person name="Riley R."/>
            <person name="Ohm R."/>
            <person name="Sun H."/>
            <person name="Tunlid A."/>
            <person name="Henrissat B."/>
            <person name="Grigoriev I.V."/>
            <person name="Hibbett D.S."/>
            <person name="Martin F."/>
        </authorList>
    </citation>
    <scope>NUCLEOTIDE SEQUENCE [LARGE SCALE GENOMIC DNA]</scope>
    <source>
        <strain evidence="2">441</strain>
    </source>
</reference>
<reference evidence="1 2" key="1">
    <citation type="submission" date="2014-04" db="EMBL/GenBank/DDBJ databases">
        <authorList>
            <consortium name="DOE Joint Genome Institute"/>
            <person name="Kuo A."/>
            <person name="Kohler A."/>
            <person name="Costa M.D."/>
            <person name="Nagy L.G."/>
            <person name="Floudas D."/>
            <person name="Copeland A."/>
            <person name="Barry K.W."/>
            <person name="Cichocki N."/>
            <person name="Veneault-Fourrey C."/>
            <person name="LaButti K."/>
            <person name="Lindquist E.A."/>
            <person name="Lipzen A."/>
            <person name="Lundell T."/>
            <person name="Morin E."/>
            <person name="Murat C."/>
            <person name="Sun H."/>
            <person name="Tunlid A."/>
            <person name="Henrissat B."/>
            <person name="Grigoriev I.V."/>
            <person name="Hibbett D.S."/>
            <person name="Martin F."/>
            <person name="Nordberg H.P."/>
            <person name="Cantor M.N."/>
            <person name="Hua S.X."/>
        </authorList>
    </citation>
    <scope>NUCLEOTIDE SEQUENCE [LARGE SCALE GENOMIC DNA]</scope>
    <source>
        <strain evidence="1 2">441</strain>
    </source>
</reference>
<feature type="non-terminal residue" evidence="1">
    <location>
        <position position="74"/>
    </location>
</feature>
<dbReference type="HOGENOM" id="CLU_185711_0_0_1"/>
<protein>
    <submittedName>
        <fullName evidence="1">Uncharacterized protein</fullName>
    </submittedName>
</protein>
<name>A0A0C9ZE32_9AGAM</name>
<dbReference type="OrthoDB" id="3256444at2759"/>
<sequence>SAFQEVAIQWLIKTDQPINVLQNLMFMQIINIASCTHNNVKIPNHKQIHQAIIDLFKSNLHELCKQLQVCIHII</sequence>
<dbReference type="EMBL" id="KN833810">
    <property type="protein sequence ID" value="KIK18213.1"/>
    <property type="molecule type" value="Genomic_DNA"/>
</dbReference>